<evidence type="ECO:0008006" key="6">
    <source>
        <dbReference type="Google" id="ProtNLM"/>
    </source>
</evidence>
<feature type="repeat" description="PPR" evidence="3">
    <location>
        <begin position="33"/>
        <end position="67"/>
    </location>
</feature>
<organism evidence="4 5">
    <name type="scientific">Aquilegia coerulea</name>
    <name type="common">Rocky mountain columbine</name>
    <dbReference type="NCBI Taxonomy" id="218851"/>
    <lineage>
        <taxon>Eukaryota</taxon>
        <taxon>Viridiplantae</taxon>
        <taxon>Streptophyta</taxon>
        <taxon>Embryophyta</taxon>
        <taxon>Tracheophyta</taxon>
        <taxon>Spermatophyta</taxon>
        <taxon>Magnoliopsida</taxon>
        <taxon>Ranunculales</taxon>
        <taxon>Ranunculaceae</taxon>
        <taxon>Thalictroideae</taxon>
        <taxon>Aquilegia</taxon>
    </lineage>
</organism>
<accession>A0A2G5C0A1</accession>
<gene>
    <name evidence="4" type="ORF">AQUCO_96600001v1</name>
</gene>
<proteinExistence type="inferred from homology"/>
<dbReference type="InParanoid" id="A0A2G5C0A1"/>
<dbReference type="AlphaFoldDB" id="A0A2G5C0A1"/>
<dbReference type="EMBL" id="KZ305495">
    <property type="protein sequence ID" value="PIA24700.1"/>
    <property type="molecule type" value="Genomic_DNA"/>
</dbReference>
<dbReference type="InterPro" id="IPR002885">
    <property type="entry name" value="PPR_rpt"/>
</dbReference>
<dbReference type="OrthoDB" id="185373at2759"/>
<comment type="similarity">
    <text evidence="1">Belongs to the PPR family. P subfamily.</text>
</comment>
<sequence>MYATLIGVLCEREEYSEALRLLEEMGKQGLKPTLDACKTIIGSYHGAGSVEEARQVFGRMVELGFIPNTTTLNDLVEGKQNDADIEDSNNLLKQLA</sequence>
<dbReference type="PANTHER" id="PTHR47939">
    <property type="entry name" value="MEMBRANE-ASSOCIATED SALT-INDUCIBLE PROTEIN-LIKE"/>
    <property type="match status" value="1"/>
</dbReference>
<dbReference type="PROSITE" id="PS51375">
    <property type="entry name" value="PPR"/>
    <property type="match status" value="2"/>
</dbReference>
<dbReference type="STRING" id="218851.A0A2G5C0A1"/>
<dbReference type="NCBIfam" id="TIGR00756">
    <property type="entry name" value="PPR"/>
    <property type="match status" value="2"/>
</dbReference>
<evidence type="ECO:0000313" key="4">
    <source>
        <dbReference type="EMBL" id="PIA24700.1"/>
    </source>
</evidence>
<feature type="repeat" description="PPR" evidence="3">
    <location>
        <begin position="1"/>
        <end position="32"/>
    </location>
</feature>
<evidence type="ECO:0000313" key="5">
    <source>
        <dbReference type="Proteomes" id="UP000230069"/>
    </source>
</evidence>
<evidence type="ECO:0000256" key="1">
    <source>
        <dbReference type="ARBA" id="ARBA00007626"/>
    </source>
</evidence>
<dbReference type="Pfam" id="PF13812">
    <property type="entry name" value="PPR_3"/>
    <property type="match status" value="1"/>
</dbReference>
<keyword evidence="5" id="KW-1185">Reference proteome</keyword>
<reference evidence="4 5" key="1">
    <citation type="submission" date="2017-09" db="EMBL/GenBank/DDBJ databases">
        <title>WGS assembly of Aquilegia coerulea Goldsmith.</title>
        <authorList>
            <person name="Hodges S."/>
            <person name="Kramer E."/>
            <person name="Nordborg M."/>
            <person name="Tomkins J."/>
            <person name="Borevitz J."/>
            <person name="Derieg N."/>
            <person name="Yan J."/>
            <person name="Mihaltcheva S."/>
            <person name="Hayes R.D."/>
            <person name="Rokhsar D."/>
        </authorList>
    </citation>
    <scope>NUCLEOTIDE SEQUENCE [LARGE SCALE GENOMIC DNA]</scope>
    <source>
        <strain evidence="5">cv. Goldsmith</strain>
    </source>
</reference>
<dbReference type="InterPro" id="IPR050667">
    <property type="entry name" value="PPR-containing_protein"/>
</dbReference>
<name>A0A2G5C0A1_AQUCA</name>
<dbReference type="Proteomes" id="UP000230069">
    <property type="component" value="Unassembled WGS sequence"/>
</dbReference>
<protein>
    <recommendedName>
        <fullName evidence="6">Pentacotripeptide-repeat region of PRORP domain-containing protein</fullName>
    </recommendedName>
</protein>
<evidence type="ECO:0000256" key="3">
    <source>
        <dbReference type="PROSITE-ProRule" id="PRU00708"/>
    </source>
</evidence>
<dbReference type="Gene3D" id="1.25.40.10">
    <property type="entry name" value="Tetratricopeptide repeat domain"/>
    <property type="match status" value="1"/>
</dbReference>
<dbReference type="InterPro" id="IPR011990">
    <property type="entry name" value="TPR-like_helical_dom_sf"/>
</dbReference>
<keyword evidence="2" id="KW-0677">Repeat</keyword>
<dbReference type="PANTHER" id="PTHR47939:SF13">
    <property type="entry name" value="OS03G0201400 PROTEIN"/>
    <property type="match status" value="1"/>
</dbReference>
<evidence type="ECO:0000256" key="2">
    <source>
        <dbReference type="ARBA" id="ARBA00022737"/>
    </source>
</evidence>